<dbReference type="GO" id="GO:0046872">
    <property type="term" value="F:metal ion binding"/>
    <property type="evidence" value="ECO:0007669"/>
    <property type="project" value="UniProtKB-KW"/>
</dbReference>
<comment type="catalytic activity">
    <reaction evidence="20">
        <text>(6R)-5,10-methylenetetrahydrofolyl-(gamma-L-Glu)(n) + L-glutamate + ATP = (6R)-5,10-methylenetetrahydrofolyl-(gamma-L-Glu)(n+1) + ADP + phosphate + H(+)</text>
        <dbReference type="Rhea" id="RHEA:51912"/>
        <dbReference type="Rhea" id="RHEA-COMP:13257"/>
        <dbReference type="Rhea" id="RHEA-COMP:13258"/>
        <dbReference type="ChEBI" id="CHEBI:15378"/>
        <dbReference type="ChEBI" id="CHEBI:29985"/>
        <dbReference type="ChEBI" id="CHEBI:30616"/>
        <dbReference type="ChEBI" id="CHEBI:43474"/>
        <dbReference type="ChEBI" id="CHEBI:136572"/>
        <dbReference type="ChEBI" id="CHEBI:456216"/>
        <dbReference type="EC" id="6.3.2.17"/>
    </reaction>
</comment>
<dbReference type="NCBIfam" id="TIGR01499">
    <property type="entry name" value="folC"/>
    <property type="match status" value="1"/>
</dbReference>
<evidence type="ECO:0000256" key="17">
    <source>
        <dbReference type="ARBA" id="ARBA00032510"/>
    </source>
</evidence>
<evidence type="ECO:0000313" key="25">
    <source>
        <dbReference type="EMBL" id="GGD49189.1"/>
    </source>
</evidence>
<dbReference type="InterPro" id="IPR036565">
    <property type="entry name" value="Mur-like_cat_sf"/>
</dbReference>
<dbReference type="Pfam" id="PF08245">
    <property type="entry name" value="Mur_ligase_M"/>
    <property type="match status" value="1"/>
</dbReference>
<dbReference type="Gene3D" id="3.40.1190.10">
    <property type="entry name" value="Mur-like, catalytic domain"/>
    <property type="match status" value="1"/>
</dbReference>
<dbReference type="PIRSF" id="PIRSF001563">
    <property type="entry name" value="Folylpolyglu_synth"/>
    <property type="match status" value="1"/>
</dbReference>
<dbReference type="Gene3D" id="3.90.190.20">
    <property type="entry name" value="Mur ligase, C-terminal domain"/>
    <property type="match status" value="1"/>
</dbReference>
<dbReference type="EC" id="6.3.2.17" evidence="7"/>
<evidence type="ECO:0000256" key="8">
    <source>
        <dbReference type="ARBA" id="ARBA00019357"/>
    </source>
</evidence>
<dbReference type="InterPro" id="IPR001645">
    <property type="entry name" value="Folylpolyglutamate_synth"/>
</dbReference>
<evidence type="ECO:0000256" key="18">
    <source>
        <dbReference type="ARBA" id="ARBA00047493"/>
    </source>
</evidence>
<dbReference type="InterPro" id="IPR013221">
    <property type="entry name" value="Mur_ligase_cen"/>
</dbReference>
<dbReference type="GO" id="GO:0004326">
    <property type="term" value="F:tetrahydrofolylpolyglutamate synthase activity"/>
    <property type="evidence" value="ECO:0007669"/>
    <property type="project" value="UniProtKB-EC"/>
</dbReference>
<evidence type="ECO:0000313" key="26">
    <source>
        <dbReference type="Proteomes" id="UP000609064"/>
    </source>
</evidence>
<evidence type="ECO:0000256" key="11">
    <source>
        <dbReference type="ARBA" id="ARBA00022741"/>
    </source>
</evidence>
<dbReference type="Proteomes" id="UP000609064">
    <property type="component" value="Unassembled WGS sequence"/>
</dbReference>
<protein>
    <recommendedName>
        <fullName evidence="8">Dihydrofolate synthase/folylpolyglutamate synthase</fullName>
        <ecNumber evidence="6">6.3.2.12</ecNumber>
        <ecNumber evidence="7">6.3.2.17</ecNumber>
    </recommendedName>
    <alternativeName>
        <fullName evidence="17">Folylpoly-gamma-glutamate synthetase-dihydrofolate synthetase</fullName>
    </alternativeName>
    <alternativeName>
        <fullName evidence="15">Folylpolyglutamate synthetase</fullName>
    </alternativeName>
    <alternativeName>
        <fullName evidence="16">Tetrahydrofolylpolyglutamate synthase</fullName>
    </alternativeName>
</protein>
<organism evidence="25 26">
    <name type="scientific">Emticicia aquatilis</name>
    <dbReference type="NCBI Taxonomy" id="1537369"/>
    <lineage>
        <taxon>Bacteria</taxon>
        <taxon>Pseudomonadati</taxon>
        <taxon>Bacteroidota</taxon>
        <taxon>Cytophagia</taxon>
        <taxon>Cytophagales</taxon>
        <taxon>Leadbetterellaceae</taxon>
        <taxon>Emticicia</taxon>
    </lineage>
</organism>
<dbReference type="FunFam" id="3.40.1190.10:FF:000011">
    <property type="entry name" value="Folylpolyglutamate synthase/dihydrofolate synthase"/>
    <property type="match status" value="1"/>
</dbReference>
<evidence type="ECO:0000256" key="19">
    <source>
        <dbReference type="ARBA" id="ARBA00047808"/>
    </source>
</evidence>
<dbReference type="InterPro" id="IPR004101">
    <property type="entry name" value="Mur_ligase_C"/>
</dbReference>
<dbReference type="SUPFAM" id="SSF53244">
    <property type="entry name" value="MurD-like peptide ligases, peptide-binding domain"/>
    <property type="match status" value="1"/>
</dbReference>
<dbReference type="SUPFAM" id="SSF53623">
    <property type="entry name" value="MurD-like peptide ligases, catalytic domain"/>
    <property type="match status" value="1"/>
</dbReference>
<dbReference type="InterPro" id="IPR018109">
    <property type="entry name" value="Folylpolyglutamate_synth_CS"/>
</dbReference>
<comment type="caution">
    <text evidence="25">The sequence shown here is derived from an EMBL/GenBank/DDBJ whole genome shotgun (WGS) entry which is preliminary data.</text>
</comment>
<comment type="function">
    <text evidence="2">Functions in two distinct reactions of the de novo folate biosynthetic pathway. Catalyzes the addition of a glutamate residue to dihydropteroate (7,8-dihydropteroate or H2Pte) to form dihydrofolate (7,8-dihydrofolate monoglutamate or H2Pte-Glu). Also catalyzes successive additions of L-glutamate to tetrahydrofolate or 10-formyltetrahydrofolate or 5,10-methylenetetrahydrofolate, leading to folylpolyglutamate derivatives.</text>
</comment>
<evidence type="ECO:0000256" key="6">
    <source>
        <dbReference type="ARBA" id="ARBA00013023"/>
    </source>
</evidence>
<keyword evidence="26" id="KW-1185">Reference proteome</keyword>
<evidence type="ECO:0000256" key="16">
    <source>
        <dbReference type="ARBA" id="ARBA00030592"/>
    </source>
</evidence>
<evidence type="ECO:0000259" key="24">
    <source>
        <dbReference type="Pfam" id="PF08245"/>
    </source>
</evidence>
<accession>A0A916YKF2</accession>
<comment type="catalytic activity">
    <reaction evidence="19">
        <text>10-formyltetrahydrofolyl-(gamma-L-Glu)(n) + L-glutamate + ATP = 10-formyltetrahydrofolyl-(gamma-L-Glu)(n+1) + ADP + phosphate + H(+)</text>
        <dbReference type="Rhea" id="RHEA:51904"/>
        <dbReference type="Rhea" id="RHEA-COMP:13088"/>
        <dbReference type="Rhea" id="RHEA-COMP:14300"/>
        <dbReference type="ChEBI" id="CHEBI:15378"/>
        <dbReference type="ChEBI" id="CHEBI:29985"/>
        <dbReference type="ChEBI" id="CHEBI:30616"/>
        <dbReference type="ChEBI" id="CHEBI:43474"/>
        <dbReference type="ChEBI" id="CHEBI:134413"/>
        <dbReference type="ChEBI" id="CHEBI:456216"/>
        <dbReference type="EC" id="6.3.2.17"/>
    </reaction>
</comment>
<gene>
    <name evidence="25" type="primary">folC</name>
    <name evidence="25" type="ORF">GCM10011514_11710</name>
</gene>
<sequence length="434" mass="48309">MTYEETIDYLYSLLPVFHRDGEKAFKGSLTNILKLSEYLGNPHLKFKSIHVAGTNGKGSTSHYLAAILQSAGYKTGLYTSPHLKDYTERFRINGKSIEKANVVTFVKEHKSFIEELKPSFFELSVAIAFDFFANENVDIAVIEVGLGGRLDSTNIITPILSVITNIGFDHVNILGDTLPKIASEKAGIIKENIPVVISEYNDETKPVFIDKAKSTNSEIYFASENFSVVEKETNSTNLIVDVFNIEIDSPRLIFKDLNSQLIGPYQLKNIAGVVQSVMILRSLSYSISDEAIINGISKVVTLTSLKGRWQILSEKPLTICDTGHNEHGLKIVLDQIKKLNIKQKYFILGFVTDKNVDEILELFPKDGTYCFCQANTPRSLASENLIKIAESHGISGYSILSVNDSLKFIQEKAQRDDLIYIGGSTFVVAELDNL</sequence>
<dbReference type="PROSITE" id="PS01012">
    <property type="entry name" value="FOLYLPOLYGLU_SYNT_2"/>
    <property type="match status" value="1"/>
</dbReference>
<evidence type="ECO:0000256" key="14">
    <source>
        <dbReference type="ARBA" id="ARBA00022909"/>
    </source>
</evidence>
<evidence type="ECO:0000256" key="3">
    <source>
        <dbReference type="ARBA" id="ARBA00004799"/>
    </source>
</evidence>
<keyword evidence="9 22" id="KW-0436">Ligase</keyword>
<evidence type="ECO:0000256" key="2">
    <source>
        <dbReference type="ARBA" id="ARBA00002714"/>
    </source>
</evidence>
<dbReference type="AlphaFoldDB" id="A0A916YKF2"/>
<keyword evidence="12 22" id="KW-0067">ATP-binding</keyword>
<reference evidence="25" key="2">
    <citation type="submission" date="2020-09" db="EMBL/GenBank/DDBJ databases">
        <authorList>
            <person name="Sun Q."/>
            <person name="Zhou Y."/>
        </authorList>
    </citation>
    <scope>NUCLEOTIDE SEQUENCE</scope>
    <source>
        <strain evidence="25">CGMCC 1.15958</strain>
    </source>
</reference>
<name>A0A916YKF2_9BACT</name>
<keyword evidence="11 22" id="KW-0547">Nucleotide-binding</keyword>
<comment type="pathway">
    <text evidence="4">Cofactor biosynthesis; tetrahydrofolylpolyglutamate biosynthesis.</text>
</comment>
<dbReference type="PANTHER" id="PTHR11136:SF0">
    <property type="entry name" value="DIHYDROFOLATE SYNTHETASE-RELATED"/>
    <property type="match status" value="1"/>
</dbReference>
<dbReference type="GO" id="GO:0005524">
    <property type="term" value="F:ATP binding"/>
    <property type="evidence" value="ECO:0007669"/>
    <property type="project" value="UniProtKB-KW"/>
</dbReference>
<evidence type="ECO:0000256" key="4">
    <source>
        <dbReference type="ARBA" id="ARBA00005150"/>
    </source>
</evidence>
<evidence type="ECO:0000256" key="12">
    <source>
        <dbReference type="ARBA" id="ARBA00022840"/>
    </source>
</evidence>
<evidence type="ECO:0000256" key="22">
    <source>
        <dbReference type="PIRNR" id="PIRNR001563"/>
    </source>
</evidence>
<evidence type="ECO:0000256" key="21">
    <source>
        <dbReference type="ARBA" id="ARBA00049161"/>
    </source>
</evidence>
<keyword evidence="13" id="KW-0460">Magnesium</keyword>
<proteinExistence type="inferred from homology"/>
<evidence type="ECO:0000256" key="7">
    <source>
        <dbReference type="ARBA" id="ARBA00013025"/>
    </source>
</evidence>
<comment type="similarity">
    <text evidence="5 22">Belongs to the folylpolyglutamate synthase family.</text>
</comment>
<comment type="catalytic activity">
    <reaction evidence="21">
        <text>7,8-dihydropteroate + L-glutamate + ATP = 7,8-dihydrofolate + ADP + phosphate + H(+)</text>
        <dbReference type="Rhea" id="RHEA:23584"/>
        <dbReference type="ChEBI" id="CHEBI:15378"/>
        <dbReference type="ChEBI" id="CHEBI:17839"/>
        <dbReference type="ChEBI" id="CHEBI:29985"/>
        <dbReference type="ChEBI" id="CHEBI:30616"/>
        <dbReference type="ChEBI" id="CHEBI:43474"/>
        <dbReference type="ChEBI" id="CHEBI:57451"/>
        <dbReference type="ChEBI" id="CHEBI:456216"/>
        <dbReference type="EC" id="6.3.2.12"/>
    </reaction>
</comment>
<keyword evidence="14" id="KW-0289">Folate biosynthesis</keyword>
<comment type="pathway">
    <text evidence="3">Cofactor biosynthesis; tetrahydrofolate biosynthesis; 7,8-dihydrofolate from 2-amino-4-hydroxy-6-hydroxymethyl-7,8-dihydropteridine diphosphate and 4-aminobenzoate: step 2/2.</text>
</comment>
<comment type="catalytic activity">
    <reaction evidence="18">
        <text>(6S)-5,6,7,8-tetrahydrofolyl-(gamma-L-Glu)(n) + L-glutamate + ATP = (6S)-5,6,7,8-tetrahydrofolyl-(gamma-L-Glu)(n+1) + ADP + phosphate + H(+)</text>
        <dbReference type="Rhea" id="RHEA:10580"/>
        <dbReference type="Rhea" id="RHEA-COMP:14738"/>
        <dbReference type="Rhea" id="RHEA-COMP:14740"/>
        <dbReference type="ChEBI" id="CHEBI:15378"/>
        <dbReference type="ChEBI" id="CHEBI:29985"/>
        <dbReference type="ChEBI" id="CHEBI:30616"/>
        <dbReference type="ChEBI" id="CHEBI:43474"/>
        <dbReference type="ChEBI" id="CHEBI:141005"/>
        <dbReference type="ChEBI" id="CHEBI:456216"/>
        <dbReference type="EC" id="6.3.2.17"/>
    </reaction>
</comment>
<evidence type="ECO:0000256" key="15">
    <source>
        <dbReference type="ARBA" id="ARBA00030048"/>
    </source>
</evidence>
<dbReference type="GO" id="GO:0046656">
    <property type="term" value="P:folic acid biosynthetic process"/>
    <property type="evidence" value="ECO:0007669"/>
    <property type="project" value="UniProtKB-KW"/>
</dbReference>
<feature type="domain" description="Mur ligase central" evidence="24">
    <location>
        <begin position="51"/>
        <end position="274"/>
    </location>
</feature>
<evidence type="ECO:0000256" key="9">
    <source>
        <dbReference type="ARBA" id="ARBA00022598"/>
    </source>
</evidence>
<dbReference type="GO" id="GO:0005737">
    <property type="term" value="C:cytoplasm"/>
    <property type="evidence" value="ECO:0007669"/>
    <property type="project" value="TreeGrafter"/>
</dbReference>
<evidence type="ECO:0000256" key="5">
    <source>
        <dbReference type="ARBA" id="ARBA00008276"/>
    </source>
</evidence>
<evidence type="ECO:0000256" key="20">
    <source>
        <dbReference type="ARBA" id="ARBA00049035"/>
    </source>
</evidence>
<dbReference type="GO" id="GO:0008841">
    <property type="term" value="F:dihydrofolate synthase activity"/>
    <property type="evidence" value="ECO:0007669"/>
    <property type="project" value="UniProtKB-EC"/>
</dbReference>
<reference evidence="25" key="1">
    <citation type="journal article" date="2014" name="Int. J. Syst. Evol. Microbiol.">
        <title>Complete genome sequence of Corynebacterium casei LMG S-19264T (=DSM 44701T), isolated from a smear-ripened cheese.</title>
        <authorList>
            <consortium name="US DOE Joint Genome Institute (JGI-PGF)"/>
            <person name="Walter F."/>
            <person name="Albersmeier A."/>
            <person name="Kalinowski J."/>
            <person name="Ruckert C."/>
        </authorList>
    </citation>
    <scope>NUCLEOTIDE SEQUENCE</scope>
    <source>
        <strain evidence="25">CGMCC 1.15958</strain>
    </source>
</reference>
<feature type="domain" description="Mur ligase C-terminal" evidence="23">
    <location>
        <begin position="307"/>
        <end position="424"/>
    </location>
</feature>
<evidence type="ECO:0000256" key="10">
    <source>
        <dbReference type="ARBA" id="ARBA00022723"/>
    </source>
</evidence>
<evidence type="ECO:0000259" key="23">
    <source>
        <dbReference type="Pfam" id="PF02875"/>
    </source>
</evidence>
<dbReference type="EMBL" id="BMKK01000002">
    <property type="protein sequence ID" value="GGD49189.1"/>
    <property type="molecule type" value="Genomic_DNA"/>
</dbReference>
<dbReference type="RefSeq" id="WP_188765101.1">
    <property type="nucleotide sequence ID" value="NZ_BMKK01000002.1"/>
</dbReference>
<dbReference type="EC" id="6.3.2.12" evidence="6"/>
<evidence type="ECO:0000256" key="13">
    <source>
        <dbReference type="ARBA" id="ARBA00022842"/>
    </source>
</evidence>
<keyword evidence="10" id="KW-0479">Metal-binding</keyword>
<dbReference type="PANTHER" id="PTHR11136">
    <property type="entry name" value="FOLYLPOLYGLUTAMATE SYNTHASE-RELATED"/>
    <property type="match status" value="1"/>
</dbReference>
<comment type="cofactor">
    <cofactor evidence="1">
        <name>Mg(2+)</name>
        <dbReference type="ChEBI" id="CHEBI:18420"/>
    </cofactor>
</comment>
<evidence type="ECO:0000256" key="1">
    <source>
        <dbReference type="ARBA" id="ARBA00001946"/>
    </source>
</evidence>
<dbReference type="InterPro" id="IPR036615">
    <property type="entry name" value="Mur_ligase_C_dom_sf"/>
</dbReference>
<dbReference type="Pfam" id="PF02875">
    <property type="entry name" value="Mur_ligase_C"/>
    <property type="match status" value="1"/>
</dbReference>